<evidence type="ECO:0000313" key="2">
    <source>
        <dbReference type="Proteomes" id="UP001058974"/>
    </source>
</evidence>
<comment type="caution">
    <text evidence="1">The sequence shown here is derived from an EMBL/GenBank/DDBJ whole genome shotgun (WGS) entry which is preliminary data.</text>
</comment>
<evidence type="ECO:0000313" key="1">
    <source>
        <dbReference type="EMBL" id="KAI5437970.1"/>
    </source>
</evidence>
<reference evidence="1 2" key="1">
    <citation type="journal article" date="2022" name="Nat. Genet.">
        <title>Improved pea reference genome and pan-genome highlight genomic features and evolutionary characteristics.</title>
        <authorList>
            <person name="Yang T."/>
            <person name="Liu R."/>
            <person name="Luo Y."/>
            <person name="Hu S."/>
            <person name="Wang D."/>
            <person name="Wang C."/>
            <person name="Pandey M.K."/>
            <person name="Ge S."/>
            <person name="Xu Q."/>
            <person name="Li N."/>
            <person name="Li G."/>
            <person name="Huang Y."/>
            <person name="Saxena R.K."/>
            <person name="Ji Y."/>
            <person name="Li M."/>
            <person name="Yan X."/>
            <person name="He Y."/>
            <person name="Liu Y."/>
            <person name="Wang X."/>
            <person name="Xiang C."/>
            <person name="Varshney R.K."/>
            <person name="Ding H."/>
            <person name="Gao S."/>
            <person name="Zong X."/>
        </authorList>
    </citation>
    <scope>NUCLEOTIDE SEQUENCE [LARGE SCALE GENOMIC DNA]</scope>
    <source>
        <strain evidence="1 2">cv. Zhongwan 6</strain>
    </source>
</reference>
<keyword evidence="2" id="KW-1185">Reference proteome</keyword>
<dbReference type="AlphaFoldDB" id="A0A9D4YIQ9"/>
<proteinExistence type="predicted"/>
<dbReference type="Proteomes" id="UP001058974">
    <property type="component" value="Chromosome 2"/>
</dbReference>
<name>A0A9D4YIQ9_PEA</name>
<organism evidence="1 2">
    <name type="scientific">Pisum sativum</name>
    <name type="common">Garden pea</name>
    <name type="synonym">Lathyrus oleraceus</name>
    <dbReference type="NCBI Taxonomy" id="3888"/>
    <lineage>
        <taxon>Eukaryota</taxon>
        <taxon>Viridiplantae</taxon>
        <taxon>Streptophyta</taxon>
        <taxon>Embryophyta</taxon>
        <taxon>Tracheophyta</taxon>
        <taxon>Spermatophyta</taxon>
        <taxon>Magnoliopsida</taxon>
        <taxon>eudicotyledons</taxon>
        <taxon>Gunneridae</taxon>
        <taxon>Pentapetalae</taxon>
        <taxon>rosids</taxon>
        <taxon>fabids</taxon>
        <taxon>Fabales</taxon>
        <taxon>Fabaceae</taxon>
        <taxon>Papilionoideae</taxon>
        <taxon>50 kb inversion clade</taxon>
        <taxon>NPAAA clade</taxon>
        <taxon>Hologalegina</taxon>
        <taxon>IRL clade</taxon>
        <taxon>Fabeae</taxon>
        <taxon>Lathyrus</taxon>
    </lineage>
</organism>
<accession>A0A9D4YIQ9</accession>
<sequence length="119" mass="13819">MIPHNDEELNLIGLDMEQVVTDKLENTMLPAEEDGSQCDTESFDHIKDEKVDLINFEKNNMIVQTSEYETYVEANSYDIVFSMRRKVGGKIIHMDLSSAYMDKVTFHPEISGHKWEYVL</sequence>
<dbReference type="Gramene" id="Psat02G0391800-T1">
    <property type="protein sequence ID" value="KAI5437970.1"/>
    <property type="gene ID" value="KIW84_023918"/>
</dbReference>
<dbReference type="EMBL" id="JAMSHJ010000002">
    <property type="protein sequence ID" value="KAI5437970.1"/>
    <property type="molecule type" value="Genomic_DNA"/>
</dbReference>
<protein>
    <submittedName>
        <fullName evidence="1">Uncharacterized protein</fullName>
    </submittedName>
</protein>
<gene>
    <name evidence="1" type="ORF">KIW84_023918</name>
</gene>